<proteinExistence type="predicted"/>
<reference evidence="1" key="1">
    <citation type="submission" date="2020-05" db="EMBL/GenBank/DDBJ databases">
        <authorList>
            <person name="Chiriac C."/>
            <person name="Salcher M."/>
            <person name="Ghai R."/>
            <person name="Kavagutti S V."/>
        </authorList>
    </citation>
    <scope>NUCLEOTIDE SEQUENCE</scope>
</reference>
<gene>
    <name evidence="1" type="ORF">UFOVP237_7</name>
</gene>
<accession>A0A6J7WP84</accession>
<protein>
    <recommendedName>
        <fullName evidence="2">CBM-cenC domain-containing protein</fullName>
    </recommendedName>
</protein>
<name>A0A6J7WP84_9CAUD</name>
<organism evidence="1">
    <name type="scientific">uncultured Caudovirales phage</name>
    <dbReference type="NCBI Taxonomy" id="2100421"/>
    <lineage>
        <taxon>Viruses</taxon>
        <taxon>Duplodnaviria</taxon>
        <taxon>Heunggongvirae</taxon>
        <taxon>Uroviricota</taxon>
        <taxon>Caudoviricetes</taxon>
        <taxon>Peduoviridae</taxon>
        <taxon>Maltschvirus</taxon>
        <taxon>Maltschvirus maltsch</taxon>
    </lineage>
</organism>
<dbReference type="Gene3D" id="2.60.120.260">
    <property type="entry name" value="Galactose-binding domain-like"/>
    <property type="match status" value="1"/>
</dbReference>
<sequence>MTATLKTTIIQEPSSATANMTLDTSGNVTGGANLVATGMPYGSSSFLRNRIINGNMAVAQRATSAALPVNNSSTYTTLDRFCSFCATGQTGTSSQVAAGLTGFQYALKLQRTAANTATGNIDTGQAVETLNSVDLAGGSVTFSFYAKAGANFSASGSAIIIQLATGTGTDQSFSSMTGNGWTGQSNIINFVSQAITTTWARYSFTATVASTATQIGFQIIYTPTGTAGADDSLYITGVQLEQGSVATPFERPLYGKQLADCQRYYTQFGGVGGTALPVGQAASTTGAYIPILLPVSMRTAPTFSVSANSDWYMTNASVGSALTWTASSIGGADIQACYLSITVASGLVAGNASFAQAANTSARVKFTAEL</sequence>
<evidence type="ECO:0008006" key="2">
    <source>
        <dbReference type="Google" id="ProtNLM"/>
    </source>
</evidence>
<evidence type="ECO:0000313" key="1">
    <source>
        <dbReference type="EMBL" id="CAB5219841.1"/>
    </source>
</evidence>
<dbReference type="EMBL" id="LR798277">
    <property type="protein sequence ID" value="CAB5219841.1"/>
    <property type="molecule type" value="Genomic_DNA"/>
</dbReference>